<evidence type="ECO:0000313" key="1">
    <source>
        <dbReference type="EMBL" id="MFI0796875.1"/>
    </source>
</evidence>
<dbReference type="NCBIfam" id="TIGR01869">
    <property type="entry name" value="casC_Cse4"/>
    <property type="match status" value="1"/>
</dbReference>
<dbReference type="Proteomes" id="UP001611075">
    <property type="component" value="Unassembled WGS sequence"/>
</dbReference>
<sequence length="392" mass="42023">MTNPRTYIDIHILQTVPPSNINRDDAGSPKQAIYGGARRARVSSQAWKRATRKSFAQDLGYSPSRLGTRTKRVSTLLASRLAERTGLDTEAAARLSNALLAHDLDIKPGKKAAETAYLLFVGRNQLDAIVDLVTNQAAELTAMPDDALAKAVAELPVRAQLTVKHPMDVALFGRMVADIPALNVDAATQVAHALSVHPVEIEFDYYTAVDDEKTDEDAGAAMIGTIEFTAATLYRFATLDVRQLAGNLDEDVEATIQATRAFLHAFVTSMPTGHQNTFAHRTIPSVVAYVVRGDQPVNLVNAFEKPIRSRDGIAATAAARLAAELNRTSTSWGLTPAAVASVYDPAIANATSPAADNTEIPQAFGKPRSLTDAIDATIATIQARLADTPTTR</sequence>
<protein>
    <submittedName>
        <fullName evidence="1">Type I-E CRISPR-associated protein Cas7/Cse4/CasC</fullName>
    </submittedName>
</protein>
<comment type="caution">
    <text evidence="1">The sequence shown here is derived from an EMBL/GenBank/DDBJ whole genome shotgun (WGS) entry which is preliminary data.</text>
</comment>
<gene>
    <name evidence="1" type="primary">cas7e</name>
    <name evidence="1" type="ORF">ACH4OY_29945</name>
</gene>
<proteinExistence type="predicted"/>
<name>A0ABW7ST35_9ACTN</name>
<dbReference type="EMBL" id="JBIRPU010000036">
    <property type="protein sequence ID" value="MFI0796875.1"/>
    <property type="molecule type" value="Genomic_DNA"/>
</dbReference>
<keyword evidence="2" id="KW-1185">Reference proteome</keyword>
<reference evidence="1 2" key="1">
    <citation type="submission" date="2024-10" db="EMBL/GenBank/DDBJ databases">
        <title>The Natural Products Discovery Center: Release of the First 8490 Sequenced Strains for Exploring Actinobacteria Biosynthetic Diversity.</title>
        <authorList>
            <person name="Kalkreuter E."/>
            <person name="Kautsar S.A."/>
            <person name="Yang D."/>
            <person name="Bader C.D."/>
            <person name="Teijaro C.N."/>
            <person name="Fluegel L."/>
            <person name="Davis C.M."/>
            <person name="Simpson J.R."/>
            <person name="Lauterbach L."/>
            <person name="Steele A.D."/>
            <person name="Gui C."/>
            <person name="Meng S."/>
            <person name="Li G."/>
            <person name="Viehrig K."/>
            <person name="Ye F."/>
            <person name="Su P."/>
            <person name="Kiefer A.F."/>
            <person name="Nichols A."/>
            <person name="Cepeda A.J."/>
            <person name="Yan W."/>
            <person name="Fan B."/>
            <person name="Jiang Y."/>
            <person name="Adhikari A."/>
            <person name="Zheng C.-J."/>
            <person name="Schuster L."/>
            <person name="Cowan T.M."/>
            <person name="Smanski M.J."/>
            <person name="Chevrette M.G."/>
            <person name="De Carvalho L.P.S."/>
            <person name="Shen B."/>
        </authorList>
    </citation>
    <scope>NUCLEOTIDE SEQUENCE [LARGE SCALE GENOMIC DNA]</scope>
    <source>
        <strain evidence="1 2">NPDC021253</strain>
    </source>
</reference>
<dbReference type="RefSeq" id="WP_396685396.1">
    <property type="nucleotide sequence ID" value="NZ_JBIRPU010000036.1"/>
</dbReference>
<evidence type="ECO:0000313" key="2">
    <source>
        <dbReference type="Proteomes" id="UP001611075"/>
    </source>
</evidence>
<accession>A0ABW7ST35</accession>
<dbReference type="InterPro" id="IPR010148">
    <property type="entry name" value="CRISPR-assoc_prot_CT1975"/>
</dbReference>
<dbReference type="Pfam" id="PF09344">
    <property type="entry name" value="Cas_CT1975"/>
    <property type="match status" value="1"/>
</dbReference>
<organism evidence="1 2">
    <name type="scientific">Micromonospora rubida</name>
    <dbReference type="NCBI Taxonomy" id="2697657"/>
    <lineage>
        <taxon>Bacteria</taxon>
        <taxon>Bacillati</taxon>
        <taxon>Actinomycetota</taxon>
        <taxon>Actinomycetes</taxon>
        <taxon>Micromonosporales</taxon>
        <taxon>Micromonosporaceae</taxon>
        <taxon>Micromonospora</taxon>
    </lineage>
</organism>